<feature type="region of interest" description="Disordered" evidence="1">
    <location>
        <begin position="230"/>
        <end position="253"/>
    </location>
</feature>
<feature type="chain" id="PRO_5009915399" description="DUF3108 domain-containing protein" evidence="2">
    <location>
        <begin position="18"/>
        <end position="253"/>
    </location>
</feature>
<dbReference type="InterPro" id="IPR021457">
    <property type="entry name" value="DUF3108"/>
</dbReference>
<gene>
    <name evidence="3" type="ORF">SAMN02745129_4694</name>
</gene>
<dbReference type="STRING" id="299255.SAMN02745129_4694"/>
<keyword evidence="2" id="KW-0732">Signal</keyword>
<protein>
    <recommendedName>
        <fullName evidence="5">DUF3108 domain-containing protein</fullName>
    </recommendedName>
</protein>
<evidence type="ECO:0000313" key="4">
    <source>
        <dbReference type="Proteomes" id="UP000184268"/>
    </source>
</evidence>
<keyword evidence="4" id="KW-1185">Reference proteome</keyword>
<name>A0A1M5Z5T2_9GAMM</name>
<proteinExistence type="predicted"/>
<dbReference type="EMBL" id="FQXG01000009">
    <property type="protein sequence ID" value="SHI19514.1"/>
    <property type="molecule type" value="Genomic_DNA"/>
</dbReference>
<accession>A0A1M5Z5T2</accession>
<dbReference type="RefSeq" id="WP_067661988.1">
    <property type="nucleotide sequence ID" value="NZ_FQXG01000009.1"/>
</dbReference>
<dbReference type="AlphaFoldDB" id="A0A1M5Z5T2"/>
<evidence type="ECO:0000256" key="2">
    <source>
        <dbReference type="SAM" id="SignalP"/>
    </source>
</evidence>
<evidence type="ECO:0000313" key="3">
    <source>
        <dbReference type="EMBL" id="SHI19514.1"/>
    </source>
</evidence>
<sequence>MRLLTSLLALCSCVTLADPYLPFRADYEVFHGNSSLGGGYYELEQLDDNRYQMGYHSSVKWMLLSDKRSELTEFTVQDGQLVPQRYEMKRSGTGPDFGATIVFDHDKGSIDARYKKRQAEFELTSPIFDSLLYQQQMRLDVAAGEKTELYYPLVQKTDQRDYRFKVTEEETITLPYGELDTIKVERVRGPDSPKETIIWLVPELSYIVARLAHFEDGELKADMRLQKVTFEEPAGESMAANPEDSGSAENEAP</sequence>
<feature type="signal peptide" evidence="2">
    <location>
        <begin position="1"/>
        <end position="17"/>
    </location>
</feature>
<evidence type="ECO:0000256" key="1">
    <source>
        <dbReference type="SAM" id="MobiDB-lite"/>
    </source>
</evidence>
<evidence type="ECO:0008006" key="5">
    <source>
        <dbReference type="Google" id="ProtNLM"/>
    </source>
</evidence>
<dbReference type="Pfam" id="PF11306">
    <property type="entry name" value="DUF3108"/>
    <property type="match status" value="1"/>
</dbReference>
<organism evidence="3 4">
    <name type="scientific">Ferrimonas marina</name>
    <dbReference type="NCBI Taxonomy" id="299255"/>
    <lineage>
        <taxon>Bacteria</taxon>
        <taxon>Pseudomonadati</taxon>
        <taxon>Pseudomonadota</taxon>
        <taxon>Gammaproteobacteria</taxon>
        <taxon>Alteromonadales</taxon>
        <taxon>Ferrimonadaceae</taxon>
        <taxon>Ferrimonas</taxon>
    </lineage>
</organism>
<dbReference type="Proteomes" id="UP000184268">
    <property type="component" value="Unassembled WGS sequence"/>
</dbReference>
<reference evidence="3 4" key="1">
    <citation type="submission" date="2016-11" db="EMBL/GenBank/DDBJ databases">
        <authorList>
            <person name="Jaros S."/>
            <person name="Januszkiewicz K."/>
            <person name="Wedrychowicz H."/>
        </authorList>
    </citation>
    <scope>NUCLEOTIDE SEQUENCE [LARGE SCALE GENOMIC DNA]</scope>
    <source>
        <strain evidence="3 4">DSM 16917</strain>
    </source>
</reference>
<dbReference type="OrthoDB" id="6007799at2"/>